<dbReference type="SUPFAM" id="SSF54427">
    <property type="entry name" value="NTF2-like"/>
    <property type="match status" value="1"/>
</dbReference>
<protein>
    <submittedName>
        <fullName evidence="2">Nuclear transport factor 2 family protein</fullName>
    </submittedName>
</protein>
<comment type="caution">
    <text evidence="2">The sequence shown here is derived from an EMBL/GenBank/DDBJ whole genome shotgun (WGS) entry which is preliminary data.</text>
</comment>
<dbReference type="InterPro" id="IPR037401">
    <property type="entry name" value="SnoaL-like"/>
</dbReference>
<dbReference type="InterPro" id="IPR032710">
    <property type="entry name" value="NTF2-like_dom_sf"/>
</dbReference>
<evidence type="ECO:0000259" key="1">
    <source>
        <dbReference type="Pfam" id="PF12680"/>
    </source>
</evidence>
<sequence length="129" mass="14337">MTFDTTSEDVSALEIARSLLHAADTDIIRFFGFFSADCVFRMGNNDPVEGSEAIQEWVASYLGSVAGMHHAILEQWCDGNVIALHVNVTYTMNDGTTFTLPAVTRIRIENEKVAEYSIFMDPSPVRATR</sequence>
<organism evidence="2 3">
    <name type="scientific">Rhodococcus chondri</name>
    <dbReference type="NCBI Taxonomy" id="3065941"/>
    <lineage>
        <taxon>Bacteria</taxon>
        <taxon>Bacillati</taxon>
        <taxon>Actinomycetota</taxon>
        <taxon>Actinomycetes</taxon>
        <taxon>Mycobacteriales</taxon>
        <taxon>Nocardiaceae</taxon>
        <taxon>Rhodococcus</taxon>
    </lineage>
</organism>
<dbReference type="EMBL" id="JAUZMZ010000047">
    <property type="protein sequence ID" value="MEE2032557.1"/>
    <property type="molecule type" value="Genomic_DNA"/>
</dbReference>
<dbReference type="Pfam" id="PF12680">
    <property type="entry name" value="SnoaL_2"/>
    <property type="match status" value="1"/>
</dbReference>
<dbReference type="RefSeq" id="WP_330151981.1">
    <property type="nucleotide sequence ID" value="NZ_JAUZMZ010000047.1"/>
</dbReference>
<name>A0ABU7JS22_9NOCA</name>
<accession>A0ABU7JS22</accession>
<dbReference type="Proteomes" id="UP001331936">
    <property type="component" value="Unassembled WGS sequence"/>
</dbReference>
<gene>
    <name evidence="2" type="ORF">Q8814_10610</name>
</gene>
<evidence type="ECO:0000313" key="2">
    <source>
        <dbReference type="EMBL" id="MEE2032557.1"/>
    </source>
</evidence>
<feature type="domain" description="SnoaL-like" evidence="1">
    <location>
        <begin position="25"/>
        <end position="116"/>
    </location>
</feature>
<reference evidence="2 3" key="1">
    <citation type="submission" date="2023-08" db="EMBL/GenBank/DDBJ databases">
        <authorList>
            <person name="Girao M."/>
            <person name="Carvalho M.F."/>
        </authorList>
    </citation>
    <scope>NUCLEOTIDE SEQUENCE [LARGE SCALE GENOMIC DNA]</scope>
    <source>
        <strain evidence="2 3">CC-R104</strain>
    </source>
</reference>
<evidence type="ECO:0000313" key="3">
    <source>
        <dbReference type="Proteomes" id="UP001331936"/>
    </source>
</evidence>
<proteinExistence type="predicted"/>
<dbReference type="Gene3D" id="3.10.450.50">
    <property type="match status" value="1"/>
</dbReference>
<keyword evidence="3" id="KW-1185">Reference proteome</keyword>